<keyword evidence="1" id="KW-0472">Membrane</keyword>
<proteinExistence type="predicted"/>
<name>A0ABU3X656_9BACI</name>
<comment type="caution">
    <text evidence="2">The sequence shown here is derived from an EMBL/GenBank/DDBJ whole genome shotgun (WGS) entry which is preliminary data.</text>
</comment>
<evidence type="ECO:0000313" key="2">
    <source>
        <dbReference type="EMBL" id="MDV2682758.1"/>
    </source>
</evidence>
<dbReference type="EMBL" id="JAWJBA010000001">
    <property type="protein sequence ID" value="MDV2682758.1"/>
    <property type="molecule type" value="Genomic_DNA"/>
</dbReference>
<dbReference type="Proteomes" id="UP001287282">
    <property type="component" value="Unassembled WGS sequence"/>
</dbReference>
<organism evidence="2 3">
    <name type="scientific">Alkalihalophilus lindianensis</name>
    <dbReference type="NCBI Taxonomy" id="1630542"/>
    <lineage>
        <taxon>Bacteria</taxon>
        <taxon>Bacillati</taxon>
        <taxon>Bacillota</taxon>
        <taxon>Bacilli</taxon>
        <taxon>Bacillales</taxon>
        <taxon>Bacillaceae</taxon>
        <taxon>Alkalihalophilus</taxon>
    </lineage>
</organism>
<keyword evidence="3" id="KW-1185">Reference proteome</keyword>
<reference evidence="2 3" key="1">
    <citation type="submission" date="2023-10" db="EMBL/GenBank/DDBJ databases">
        <title>Screening of Alkalihalobacillus lindianensis BZ-TG-R113 and Its Alleviation of Salt Stress on Rapeseed Growth.</title>
        <authorList>
            <person name="Zhao B."/>
            <person name="Guo T."/>
        </authorList>
    </citation>
    <scope>NUCLEOTIDE SEQUENCE [LARGE SCALE GENOMIC DNA]</scope>
    <source>
        <strain evidence="2 3">BZ-TG-R113</strain>
    </source>
</reference>
<accession>A0ABU3X656</accession>
<protein>
    <submittedName>
        <fullName evidence="2">Uncharacterized protein</fullName>
    </submittedName>
</protein>
<evidence type="ECO:0000256" key="1">
    <source>
        <dbReference type="SAM" id="Phobius"/>
    </source>
</evidence>
<dbReference type="RefSeq" id="WP_317120099.1">
    <property type="nucleotide sequence ID" value="NZ_JAWJBA010000001.1"/>
</dbReference>
<feature type="transmembrane region" description="Helical" evidence="1">
    <location>
        <begin position="59"/>
        <end position="79"/>
    </location>
</feature>
<gene>
    <name evidence="2" type="ORF">RYX56_00065</name>
</gene>
<sequence>MKSHLKIALLIMTILSTCMVIWAGFTGRVTIFPFLLGLTMFFSVFQLQLDNRNPKVITFYRVAVAVSCLAVVLGALHIIGRI</sequence>
<evidence type="ECO:0000313" key="3">
    <source>
        <dbReference type="Proteomes" id="UP001287282"/>
    </source>
</evidence>
<keyword evidence="1" id="KW-0812">Transmembrane</keyword>
<feature type="transmembrane region" description="Helical" evidence="1">
    <location>
        <begin position="31"/>
        <end position="47"/>
    </location>
</feature>
<keyword evidence="1" id="KW-1133">Transmembrane helix</keyword>